<dbReference type="InterPro" id="IPR000477">
    <property type="entry name" value="RT_dom"/>
</dbReference>
<comment type="caution">
    <text evidence="2">The sequence shown here is derived from an EMBL/GenBank/DDBJ whole genome shotgun (WGS) entry which is preliminary data.</text>
</comment>
<dbReference type="AlphaFoldDB" id="A0A4C1WNC4"/>
<accession>A0A4C1WNC4</accession>
<sequence length="102" mass="11764">MQGVPCKDRALYPVPTPLPVIYPSPAIASSFVRINRAYTDWLNIRRGVRQGCVASSLLFKLFMDNCVYDLTEYKCKLRMYELSVQCLQYADDVRAAEDDKYQ</sequence>
<name>A0A4C1WNC4_EUMVA</name>
<gene>
    <name evidence="2" type="ORF">EVAR_39042_1</name>
</gene>
<protein>
    <recommendedName>
        <fullName evidence="1">Reverse transcriptase domain-containing protein</fullName>
    </recommendedName>
</protein>
<reference evidence="2 3" key="1">
    <citation type="journal article" date="2019" name="Commun. Biol.">
        <title>The bagworm genome reveals a unique fibroin gene that provides high tensile strength.</title>
        <authorList>
            <person name="Kono N."/>
            <person name="Nakamura H."/>
            <person name="Ohtoshi R."/>
            <person name="Tomita M."/>
            <person name="Numata K."/>
            <person name="Arakawa K."/>
        </authorList>
    </citation>
    <scope>NUCLEOTIDE SEQUENCE [LARGE SCALE GENOMIC DNA]</scope>
</reference>
<dbReference type="Pfam" id="PF00078">
    <property type="entry name" value="RVT_1"/>
    <property type="match status" value="1"/>
</dbReference>
<keyword evidence="3" id="KW-1185">Reference proteome</keyword>
<dbReference type="EMBL" id="BGZK01000611">
    <property type="protein sequence ID" value="GBP52878.1"/>
    <property type="molecule type" value="Genomic_DNA"/>
</dbReference>
<evidence type="ECO:0000313" key="3">
    <source>
        <dbReference type="Proteomes" id="UP000299102"/>
    </source>
</evidence>
<proteinExistence type="predicted"/>
<organism evidence="2 3">
    <name type="scientific">Eumeta variegata</name>
    <name type="common">Bagworm moth</name>
    <name type="synonym">Eumeta japonica</name>
    <dbReference type="NCBI Taxonomy" id="151549"/>
    <lineage>
        <taxon>Eukaryota</taxon>
        <taxon>Metazoa</taxon>
        <taxon>Ecdysozoa</taxon>
        <taxon>Arthropoda</taxon>
        <taxon>Hexapoda</taxon>
        <taxon>Insecta</taxon>
        <taxon>Pterygota</taxon>
        <taxon>Neoptera</taxon>
        <taxon>Endopterygota</taxon>
        <taxon>Lepidoptera</taxon>
        <taxon>Glossata</taxon>
        <taxon>Ditrysia</taxon>
        <taxon>Tineoidea</taxon>
        <taxon>Psychidae</taxon>
        <taxon>Oiketicinae</taxon>
        <taxon>Eumeta</taxon>
    </lineage>
</organism>
<evidence type="ECO:0000313" key="2">
    <source>
        <dbReference type="EMBL" id="GBP52878.1"/>
    </source>
</evidence>
<dbReference type="OrthoDB" id="8775810at2759"/>
<feature type="domain" description="Reverse transcriptase" evidence="1">
    <location>
        <begin position="23"/>
        <end position="94"/>
    </location>
</feature>
<evidence type="ECO:0000259" key="1">
    <source>
        <dbReference type="Pfam" id="PF00078"/>
    </source>
</evidence>
<dbReference type="Proteomes" id="UP000299102">
    <property type="component" value="Unassembled WGS sequence"/>
</dbReference>